<name>A0A9Q4C590_9EURY</name>
<accession>A0A9Q4C590</accession>
<evidence type="ECO:0000256" key="8">
    <source>
        <dbReference type="ARBA" id="ARBA00022842"/>
    </source>
</evidence>
<evidence type="ECO:0000259" key="12">
    <source>
        <dbReference type="Pfam" id="PF09249"/>
    </source>
</evidence>
<dbReference type="EC" id="2.7.7.72" evidence="10"/>
<keyword evidence="15" id="KW-1185">Reference proteome</keyword>
<keyword evidence="2 10" id="KW-0819">tRNA processing</keyword>
<comment type="similarity">
    <text evidence="10">Belongs to the tRNA nucleotidyltransferase/poly(A) polymerase family. Archaeal CCA-adding enzyme subfamily.</text>
</comment>
<comment type="catalytic activity">
    <reaction evidence="10">
        <text>a tRNA with a 3' CCA end + 2 CTP + ATP = a tRNA with a 3' CCACCA end + 3 diphosphate</text>
        <dbReference type="Rhea" id="RHEA:76235"/>
        <dbReference type="Rhea" id="RHEA-COMP:10468"/>
        <dbReference type="Rhea" id="RHEA-COMP:18655"/>
        <dbReference type="ChEBI" id="CHEBI:30616"/>
        <dbReference type="ChEBI" id="CHEBI:33019"/>
        <dbReference type="ChEBI" id="CHEBI:37563"/>
        <dbReference type="ChEBI" id="CHEBI:83071"/>
        <dbReference type="ChEBI" id="CHEBI:195187"/>
    </reaction>
</comment>
<feature type="binding site" evidence="10">
    <location>
        <position position="67"/>
    </location>
    <ligand>
        <name>Mg(2+)</name>
        <dbReference type="ChEBI" id="CHEBI:18420"/>
    </ligand>
</feature>
<evidence type="ECO:0000256" key="3">
    <source>
        <dbReference type="ARBA" id="ARBA00022695"/>
    </source>
</evidence>
<dbReference type="AlphaFoldDB" id="A0A9Q4C590"/>
<dbReference type="Pfam" id="PF21133">
    <property type="entry name" value="CAA_C"/>
    <property type="match status" value="1"/>
</dbReference>
<dbReference type="Gene3D" id="1.10.1410.30">
    <property type="entry name" value="CCA tRNA nucleotidyltransferase, domain 2"/>
    <property type="match status" value="1"/>
</dbReference>
<dbReference type="GO" id="GO:0004810">
    <property type="term" value="F:CCA tRNA nucleotidyltransferase activity"/>
    <property type="evidence" value="ECO:0007669"/>
    <property type="project" value="UniProtKB-UniRule"/>
</dbReference>
<feature type="binding site" evidence="10">
    <location>
        <position position="139"/>
    </location>
    <ligand>
        <name>ATP</name>
        <dbReference type="ChEBI" id="CHEBI:30616"/>
    </ligand>
</feature>
<dbReference type="SUPFAM" id="SSF55003">
    <property type="entry name" value="PAP/Archaeal CCA-adding enzyme, C-terminal domain"/>
    <property type="match status" value="1"/>
</dbReference>
<dbReference type="InterPro" id="IPR008229">
    <property type="entry name" value="CCA-adding_arc"/>
</dbReference>
<dbReference type="Gene3D" id="3.30.70.590">
    <property type="entry name" value="Poly(A) polymerase predicted RNA binding domain"/>
    <property type="match status" value="1"/>
</dbReference>
<organism evidence="14 15">
    <name type="scientific">Halorutilus salinus</name>
    <dbReference type="NCBI Taxonomy" id="2487751"/>
    <lineage>
        <taxon>Archaea</taxon>
        <taxon>Methanobacteriati</taxon>
        <taxon>Methanobacteriota</taxon>
        <taxon>Stenosarchaea group</taxon>
        <taxon>Halobacteria</taxon>
        <taxon>Halorutilales</taxon>
        <taxon>Halorutilaceae</taxon>
        <taxon>Halorutilus</taxon>
    </lineage>
</organism>
<evidence type="ECO:0000256" key="7">
    <source>
        <dbReference type="ARBA" id="ARBA00022840"/>
    </source>
</evidence>
<dbReference type="Gene3D" id="3.30.70.1550">
    <property type="entry name" value="Archaeal tRNA CCA-adding enzyme catalytic domain"/>
    <property type="match status" value="1"/>
</dbReference>
<dbReference type="GO" id="GO:0042245">
    <property type="term" value="P:RNA repair"/>
    <property type="evidence" value="ECO:0007669"/>
    <property type="project" value="UniProtKB-KW"/>
</dbReference>
<dbReference type="CDD" id="cd05400">
    <property type="entry name" value="NT_2-5OAS_ClassI-CCAase"/>
    <property type="match status" value="1"/>
</dbReference>
<dbReference type="InterPro" id="IPR048833">
    <property type="entry name" value="CAA_C"/>
</dbReference>
<proteinExistence type="inferred from homology"/>
<comment type="cofactor">
    <cofactor evidence="10">
        <name>Mg(2+)</name>
        <dbReference type="ChEBI" id="CHEBI:18420"/>
    </cofactor>
</comment>
<gene>
    <name evidence="10 14" type="primary">cca</name>
    <name evidence="14" type="ORF">EGH25_09115</name>
</gene>
<evidence type="ECO:0000313" key="14">
    <source>
        <dbReference type="EMBL" id="MCX2819508.1"/>
    </source>
</evidence>
<feature type="binding site" evidence="10">
    <location>
        <position position="65"/>
    </location>
    <ligand>
        <name>Mg(2+)</name>
        <dbReference type="ChEBI" id="CHEBI:18420"/>
    </ligand>
</feature>
<feature type="binding site" evidence="10">
    <location>
        <position position="116"/>
    </location>
    <ligand>
        <name>Mg(2+)</name>
        <dbReference type="ChEBI" id="CHEBI:18420"/>
    </ligand>
</feature>
<feature type="domain" description="tRNA nucleotidyltransferase substrate binding" evidence="12">
    <location>
        <begin position="155"/>
        <end position="265"/>
    </location>
</feature>
<dbReference type="RefSeq" id="WP_266087820.1">
    <property type="nucleotide sequence ID" value="NZ_RKLV01000009.1"/>
</dbReference>
<dbReference type="Pfam" id="PF01909">
    <property type="entry name" value="NTP_transf_2"/>
    <property type="match status" value="1"/>
</dbReference>
<dbReference type="InterPro" id="IPR015329">
    <property type="entry name" value="tRNA_NucTransf2"/>
</dbReference>
<dbReference type="PANTHER" id="PTHR39643">
    <property type="entry name" value="CCA-ADDING ENZYME"/>
    <property type="match status" value="1"/>
</dbReference>
<evidence type="ECO:0000256" key="5">
    <source>
        <dbReference type="ARBA" id="ARBA00022741"/>
    </source>
</evidence>
<dbReference type="HAMAP" id="MF_01264">
    <property type="entry name" value="CCA_arch"/>
    <property type="match status" value="1"/>
</dbReference>
<keyword evidence="7 10" id="KW-0067">ATP-binding</keyword>
<dbReference type="GO" id="GO:0000287">
    <property type="term" value="F:magnesium ion binding"/>
    <property type="evidence" value="ECO:0007669"/>
    <property type="project" value="UniProtKB-UniRule"/>
</dbReference>
<evidence type="ECO:0000259" key="13">
    <source>
        <dbReference type="Pfam" id="PF21133"/>
    </source>
</evidence>
<comment type="subunit">
    <text evidence="10">Homodimer.</text>
</comment>
<comment type="caution">
    <text evidence="14">The sequence shown here is derived from an EMBL/GenBank/DDBJ whole genome shotgun (WGS) entry which is preliminary data.</text>
</comment>
<feature type="binding site" evidence="10">
    <location>
        <position position="56"/>
    </location>
    <ligand>
        <name>CTP</name>
        <dbReference type="ChEBI" id="CHEBI:37563"/>
    </ligand>
</feature>
<dbReference type="InterPro" id="IPR043519">
    <property type="entry name" value="NT_sf"/>
</dbReference>
<dbReference type="InterPro" id="IPR006116">
    <property type="entry name" value="NT_2-5OAS_ClassI-CCAase"/>
</dbReference>
<comment type="catalytic activity">
    <reaction evidence="10">
        <text>a tRNA precursor + 2 CTP + ATP = a tRNA with a 3' CCA end + 3 diphosphate</text>
        <dbReference type="Rhea" id="RHEA:14433"/>
        <dbReference type="Rhea" id="RHEA-COMP:10465"/>
        <dbReference type="Rhea" id="RHEA-COMP:10468"/>
        <dbReference type="ChEBI" id="CHEBI:30616"/>
        <dbReference type="ChEBI" id="CHEBI:33019"/>
        <dbReference type="ChEBI" id="CHEBI:37563"/>
        <dbReference type="ChEBI" id="CHEBI:74896"/>
        <dbReference type="ChEBI" id="CHEBI:83071"/>
        <dbReference type="EC" id="2.7.7.72"/>
    </reaction>
</comment>
<evidence type="ECO:0000259" key="11">
    <source>
        <dbReference type="Pfam" id="PF01909"/>
    </source>
</evidence>
<dbReference type="InterPro" id="IPR042090">
    <property type="entry name" value="CCA_tRNA_nucleotrans_2"/>
</dbReference>
<keyword evidence="8 10" id="KW-0460">Magnesium</keyword>
<keyword evidence="9 10" id="KW-0694">RNA-binding</keyword>
<feature type="binding site" evidence="10">
    <location>
        <position position="170"/>
    </location>
    <ligand>
        <name>ATP</name>
        <dbReference type="ChEBI" id="CHEBI:30616"/>
    </ligand>
</feature>
<feature type="domain" description="CCA-adding enzyme C-terminal" evidence="13">
    <location>
        <begin position="284"/>
        <end position="427"/>
    </location>
</feature>
<dbReference type="GO" id="GO:0005524">
    <property type="term" value="F:ATP binding"/>
    <property type="evidence" value="ECO:0007669"/>
    <property type="project" value="UniProtKB-UniRule"/>
</dbReference>
<evidence type="ECO:0000256" key="1">
    <source>
        <dbReference type="ARBA" id="ARBA00022679"/>
    </source>
</evidence>
<feature type="binding site" evidence="10">
    <location>
        <position position="53"/>
    </location>
    <ligand>
        <name>ATP</name>
        <dbReference type="ChEBI" id="CHEBI:30616"/>
    </ligand>
</feature>
<comment type="miscellaneous">
    <text evidence="10">A single active site specifically recognizes both ATP and CTP and is responsible for their addition.</text>
</comment>
<dbReference type="SUPFAM" id="SSF81301">
    <property type="entry name" value="Nucleotidyltransferase"/>
    <property type="match status" value="1"/>
</dbReference>
<feature type="binding site" evidence="10">
    <location>
        <position position="56"/>
    </location>
    <ligand>
        <name>ATP</name>
        <dbReference type="ChEBI" id="CHEBI:30616"/>
    </ligand>
</feature>
<feature type="binding site" evidence="10">
    <location>
        <position position="161"/>
    </location>
    <ligand>
        <name>ATP</name>
        <dbReference type="ChEBI" id="CHEBI:30616"/>
    </ligand>
</feature>
<dbReference type="Proteomes" id="UP001149411">
    <property type="component" value="Unassembled WGS sequence"/>
</dbReference>
<reference evidence="14" key="1">
    <citation type="submission" date="2022-09" db="EMBL/GenBank/DDBJ databases">
        <title>Haloadaptaus new haloarchaeum isolated from saline soil.</title>
        <authorList>
            <person name="Duran-Viseras A."/>
            <person name="Sanchez-Porro C."/>
            <person name="Ventosa A."/>
        </authorList>
    </citation>
    <scope>NUCLEOTIDE SEQUENCE</scope>
    <source>
        <strain evidence="14">F3-133</strain>
    </source>
</reference>
<feature type="binding site" evidence="10">
    <location>
        <position position="53"/>
    </location>
    <ligand>
        <name>CTP</name>
        <dbReference type="ChEBI" id="CHEBI:37563"/>
    </ligand>
</feature>
<keyword evidence="4 10" id="KW-0479">Metal-binding</keyword>
<dbReference type="PIRSF" id="PIRSF005335">
    <property type="entry name" value="CCA_arch"/>
    <property type="match status" value="1"/>
</dbReference>
<dbReference type="NCBIfam" id="TIGR03671">
    <property type="entry name" value="cca_archaeal"/>
    <property type="match status" value="1"/>
</dbReference>
<dbReference type="PANTHER" id="PTHR39643:SF1">
    <property type="entry name" value="CCA-ADDING ENZYME"/>
    <property type="match status" value="1"/>
</dbReference>
<dbReference type="Pfam" id="PF09249">
    <property type="entry name" value="tRNA_NucTransf2"/>
    <property type="match status" value="1"/>
</dbReference>
<dbReference type="GO" id="GO:0000049">
    <property type="term" value="F:tRNA binding"/>
    <property type="evidence" value="ECO:0007669"/>
    <property type="project" value="UniProtKB-UniRule"/>
</dbReference>
<evidence type="ECO:0000256" key="2">
    <source>
        <dbReference type="ARBA" id="ARBA00022694"/>
    </source>
</evidence>
<evidence type="ECO:0000256" key="6">
    <source>
        <dbReference type="ARBA" id="ARBA00022800"/>
    </source>
</evidence>
<evidence type="ECO:0000256" key="4">
    <source>
        <dbReference type="ARBA" id="ARBA00022723"/>
    </source>
</evidence>
<feature type="domain" description="Polymerase nucleotidyl transferase" evidence="11">
    <location>
        <begin position="34"/>
        <end position="139"/>
    </location>
</feature>
<evidence type="ECO:0000313" key="15">
    <source>
        <dbReference type="Proteomes" id="UP001149411"/>
    </source>
</evidence>
<dbReference type="EMBL" id="RKLV01000009">
    <property type="protein sequence ID" value="MCX2819508.1"/>
    <property type="molecule type" value="Genomic_DNA"/>
</dbReference>
<keyword evidence="3 10" id="KW-0548">Nucleotidyltransferase</keyword>
<dbReference type="SUPFAM" id="SSF81631">
    <property type="entry name" value="PAP/OAS1 substrate-binding domain"/>
    <property type="match status" value="1"/>
</dbReference>
<sequence length="451" mass="50366">MSRDPILKDVLDEVSPSDDERGALREAYENVRDRALEALEETGVDGEVTLVGSTARDTWLSGDRDIDVFLLLPTQLDRESFETVGLDVGRAVFPDGTVEYAEHPYVQGDESGYDVDIVPCYDLGSTDELRSAVDRTPFHNEYVRGIADEHANFGDEVRLLKAFGRGAGVYGSDLRTRGLSGYLCELLVHRYGGFEQVVEAVADWSPPVRIEPREPTSDDLAGPLIVVDPVDPSRNVASVVTDDSFARLIDASRRWLGSPDRSLFFPEDPEPIDAESLRRTVEERGTRTVAVVFDAPGIVDDQLYPQLRKTQTSLVDELERLGFDILRSEIFADRNAVILVEANVGEQSNVEKHPGPPVHVREHASEFVRKYDDADVVGPYIEDGRYVVERQREHTTVDGFVRSDDFLEIGTGKHVGEEIRNGYDVLVNGDCTELLDEFGAWFAEYFDPKLP</sequence>
<dbReference type="InterPro" id="IPR002934">
    <property type="entry name" value="Polymerase_NTP_transf_dom"/>
</dbReference>
<dbReference type="Gene3D" id="3.30.460.10">
    <property type="entry name" value="Beta Polymerase, domain 2"/>
    <property type="match status" value="1"/>
</dbReference>
<dbReference type="InterPro" id="IPR011068">
    <property type="entry name" value="NuclTrfase_I-like_C"/>
</dbReference>
<evidence type="ECO:0000256" key="10">
    <source>
        <dbReference type="HAMAP-Rule" id="MF_01264"/>
    </source>
</evidence>
<protein>
    <recommendedName>
        <fullName evidence="10">CCA-adding enzyme</fullName>
        <ecNumber evidence="10">2.7.7.72</ecNumber>
    </recommendedName>
    <alternativeName>
        <fullName evidence="10">CCA tRNA nucleotidyltransferase</fullName>
    </alternativeName>
    <alternativeName>
        <fullName evidence="10">tRNA CCA-pyrophosphorylase</fullName>
    </alternativeName>
    <alternativeName>
        <fullName evidence="10">tRNA adenylyl-/cytidylyl- transferase</fullName>
    </alternativeName>
    <alternativeName>
        <fullName evidence="10">tRNA nucleotidyltransferase</fullName>
    </alternativeName>
    <alternativeName>
        <fullName evidence="10">tRNA-NT</fullName>
    </alternativeName>
</protein>
<keyword evidence="6 10" id="KW-0692">RNA repair</keyword>
<feature type="binding site" evidence="10">
    <location>
        <position position="139"/>
    </location>
    <ligand>
        <name>CTP</name>
        <dbReference type="ChEBI" id="CHEBI:37563"/>
    </ligand>
</feature>
<keyword evidence="1 10" id="KW-0808">Transferase</keyword>
<feature type="binding site" evidence="10">
    <location>
        <position position="170"/>
    </location>
    <ligand>
        <name>CTP</name>
        <dbReference type="ChEBI" id="CHEBI:37563"/>
    </ligand>
</feature>
<evidence type="ECO:0000256" key="9">
    <source>
        <dbReference type="ARBA" id="ARBA00022884"/>
    </source>
</evidence>
<dbReference type="GO" id="GO:0001680">
    <property type="term" value="P:tRNA 3'-terminal CCA addition"/>
    <property type="evidence" value="ECO:0007669"/>
    <property type="project" value="UniProtKB-UniRule"/>
</dbReference>
<keyword evidence="5 10" id="KW-0547">Nucleotide-binding</keyword>
<comment type="function">
    <text evidence="10">Catalyzes the addition and repair of the essential 3'-terminal CCA sequence in tRNAs without using a nucleic acid template. Adds these three nucleotides in the order of C, C, and A to the tRNA nucleotide-73, using CTP and ATP as substrates and producing inorganic pyrophosphate. tRNA 3'-terminal CCA addition is required both for tRNA processing and repair. Also involved in tRNA surveillance by mediating tandem CCA addition to generate a CCACCA at the 3' terminus of unstable tRNAs. While stable tRNAs receive only 3'-terminal CCA, unstable tRNAs are marked with CCACCA and rapidly degraded.</text>
</comment>
<feature type="binding site" evidence="10">
    <location>
        <position position="161"/>
    </location>
    <ligand>
        <name>CTP</name>
        <dbReference type="ChEBI" id="CHEBI:37563"/>
    </ligand>
</feature>